<name>A0A9X1NGM7_9ACTN</name>
<feature type="compositionally biased region" description="Low complexity" evidence="1">
    <location>
        <begin position="274"/>
        <end position="283"/>
    </location>
</feature>
<organism evidence="3 4">
    <name type="scientific">Kineosporia babensis</name>
    <dbReference type="NCBI Taxonomy" id="499548"/>
    <lineage>
        <taxon>Bacteria</taxon>
        <taxon>Bacillati</taxon>
        <taxon>Actinomycetota</taxon>
        <taxon>Actinomycetes</taxon>
        <taxon>Kineosporiales</taxon>
        <taxon>Kineosporiaceae</taxon>
        <taxon>Kineosporia</taxon>
    </lineage>
</organism>
<evidence type="ECO:0000256" key="2">
    <source>
        <dbReference type="SAM" id="Phobius"/>
    </source>
</evidence>
<accession>A0A9X1NGM7</accession>
<evidence type="ECO:0008006" key="5">
    <source>
        <dbReference type="Google" id="ProtNLM"/>
    </source>
</evidence>
<feature type="transmembrane region" description="Helical" evidence="2">
    <location>
        <begin position="360"/>
        <end position="384"/>
    </location>
</feature>
<keyword evidence="2" id="KW-1133">Transmembrane helix</keyword>
<feature type="compositionally biased region" description="Polar residues" evidence="1">
    <location>
        <begin position="99"/>
        <end position="109"/>
    </location>
</feature>
<proteinExistence type="predicted"/>
<gene>
    <name evidence="3" type="ORF">LR394_21715</name>
</gene>
<feature type="compositionally biased region" description="Pro residues" evidence="1">
    <location>
        <begin position="192"/>
        <end position="218"/>
    </location>
</feature>
<evidence type="ECO:0000256" key="1">
    <source>
        <dbReference type="SAM" id="MobiDB-lite"/>
    </source>
</evidence>
<evidence type="ECO:0000313" key="4">
    <source>
        <dbReference type="Proteomes" id="UP001138997"/>
    </source>
</evidence>
<keyword evidence="4" id="KW-1185">Reference proteome</keyword>
<keyword evidence="2" id="KW-0812">Transmembrane</keyword>
<comment type="caution">
    <text evidence="3">The sequence shown here is derived from an EMBL/GenBank/DDBJ whole genome shotgun (WGS) entry which is preliminary data.</text>
</comment>
<dbReference type="Proteomes" id="UP001138997">
    <property type="component" value="Unassembled WGS sequence"/>
</dbReference>
<feature type="transmembrane region" description="Helical" evidence="2">
    <location>
        <begin position="329"/>
        <end position="348"/>
    </location>
</feature>
<protein>
    <recommendedName>
        <fullName evidence="5">DUF4190 domain-containing protein</fullName>
    </recommendedName>
</protein>
<feature type="compositionally biased region" description="Pro residues" evidence="1">
    <location>
        <begin position="45"/>
        <end position="57"/>
    </location>
</feature>
<feature type="compositionally biased region" description="Polar residues" evidence="1">
    <location>
        <begin position="119"/>
        <end position="144"/>
    </location>
</feature>
<keyword evidence="2" id="KW-0472">Membrane</keyword>
<dbReference type="PRINTS" id="PR01217">
    <property type="entry name" value="PRICHEXTENSN"/>
</dbReference>
<evidence type="ECO:0000313" key="3">
    <source>
        <dbReference type="EMBL" id="MCD5313530.1"/>
    </source>
</evidence>
<dbReference type="EMBL" id="JAJOMB010000012">
    <property type="protein sequence ID" value="MCD5313530.1"/>
    <property type="molecule type" value="Genomic_DNA"/>
</dbReference>
<dbReference type="AlphaFoldDB" id="A0A9X1NGM7"/>
<dbReference type="RefSeq" id="WP_231444808.1">
    <property type="nucleotide sequence ID" value="NZ_JAJOMB010000012.1"/>
</dbReference>
<feature type="region of interest" description="Disordered" evidence="1">
    <location>
        <begin position="1"/>
        <end position="292"/>
    </location>
</feature>
<reference evidence="3" key="1">
    <citation type="submission" date="2021-11" db="EMBL/GenBank/DDBJ databases">
        <title>Streptomyces corallinus and Kineosporia corallina sp. nov., two new coral-derived marine actinobacteria.</title>
        <authorList>
            <person name="Buangrab K."/>
            <person name="Sutthacheep M."/>
            <person name="Yeemin T."/>
            <person name="Harunari E."/>
            <person name="Igarashi Y."/>
            <person name="Sripreechasak P."/>
            <person name="Kanchanasin P."/>
            <person name="Tanasupawat S."/>
            <person name="Phongsopitanun W."/>
        </authorList>
    </citation>
    <scope>NUCLEOTIDE SEQUENCE</scope>
    <source>
        <strain evidence="3">JCM 31032</strain>
    </source>
</reference>
<sequence length="427" mass="44595">MPSIPNPGPGNTWPEAPENRPVPQDDDRRTEVAGAPAGSPHAPETVPPEPGTSPIPPGETGATHRPPLSLGEIPASWLPVQPAQPAQSPENEHPESSRDNPQPDTQNDAVNPDAPGRSSPDQTSPEQSSDHGTASDGPGTSASPSPAEPKPNASAQAVSPPGQTPSAQHQDGANEPGAPWPGQHPTGQPSPGQYPPGQFPPGQSPAGQYPPGPYPPGQFPAGQFTPDQHPAGQHPSGQFPPDQHLAGQSSPGQFPPGQYPLGGPEQSGPPSPQGPHGQPGWHLPEAKRKSPEELKASVLRTRDRLRLFIVMVIGLLIVSELALPFRLAGIGLGLAAGFVGVKVLIGLAEMRRAGLGARGVVFTVFGLGLSGMLLFVLVTQAVYYPVVADLEECQERAITTSAAETCVDETNARFENILENMNQRIRN</sequence>